<evidence type="ECO:0000313" key="1">
    <source>
        <dbReference type="EMBL" id="KAI3764508.1"/>
    </source>
</evidence>
<reference evidence="1 2" key="2">
    <citation type="journal article" date="2022" name="Mol. Ecol. Resour.">
        <title>The genomes of chicory, endive, great burdock and yacon provide insights into Asteraceae paleo-polyploidization history and plant inulin production.</title>
        <authorList>
            <person name="Fan W."/>
            <person name="Wang S."/>
            <person name="Wang H."/>
            <person name="Wang A."/>
            <person name="Jiang F."/>
            <person name="Liu H."/>
            <person name="Zhao H."/>
            <person name="Xu D."/>
            <person name="Zhang Y."/>
        </authorList>
    </citation>
    <scope>NUCLEOTIDE SEQUENCE [LARGE SCALE GENOMIC DNA]</scope>
    <source>
        <strain evidence="2">cv. Punajuju</strain>
        <tissue evidence="1">Leaves</tissue>
    </source>
</reference>
<gene>
    <name evidence="1" type="ORF">L2E82_14517</name>
</gene>
<sequence>MRRRQPANPRMNVDNESQRSMVEVKLENPPDFQMDNNNAGFRASEDWTIPLSVIAKKTKFTIEDVE</sequence>
<dbReference type="Proteomes" id="UP001055811">
    <property type="component" value="Linkage Group LG03"/>
</dbReference>
<accession>A0ACB9F129</accession>
<evidence type="ECO:0000313" key="2">
    <source>
        <dbReference type="Proteomes" id="UP001055811"/>
    </source>
</evidence>
<reference evidence="2" key="1">
    <citation type="journal article" date="2022" name="Mol. Ecol. Resour.">
        <title>The genomes of chicory, endive, great burdock and yacon provide insights into Asteraceae palaeo-polyploidization history and plant inulin production.</title>
        <authorList>
            <person name="Fan W."/>
            <person name="Wang S."/>
            <person name="Wang H."/>
            <person name="Wang A."/>
            <person name="Jiang F."/>
            <person name="Liu H."/>
            <person name="Zhao H."/>
            <person name="Xu D."/>
            <person name="Zhang Y."/>
        </authorList>
    </citation>
    <scope>NUCLEOTIDE SEQUENCE [LARGE SCALE GENOMIC DNA]</scope>
    <source>
        <strain evidence="2">cv. Punajuju</strain>
    </source>
</reference>
<comment type="caution">
    <text evidence="1">The sequence shown here is derived from an EMBL/GenBank/DDBJ whole genome shotgun (WGS) entry which is preliminary data.</text>
</comment>
<keyword evidence="2" id="KW-1185">Reference proteome</keyword>
<proteinExistence type="predicted"/>
<name>A0ACB9F129_CICIN</name>
<organism evidence="1 2">
    <name type="scientific">Cichorium intybus</name>
    <name type="common">Chicory</name>
    <dbReference type="NCBI Taxonomy" id="13427"/>
    <lineage>
        <taxon>Eukaryota</taxon>
        <taxon>Viridiplantae</taxon>
        <taxon>Streptophyta</taxon>
        <taxon>Embryophyta</taxon>
        <taxon>Tracheophyta</taxon>
        <taxon>Spermatophyta</taxon>
        <taxon>Magnoliopsida</taxon>
        <taxon>eudicotyledons</taxon>
        <taxon>Gunneridae</taxon>
        <taxon>Pentapetalae</taxon>
        <taxon>asterids</taxon>
        <taxon>campanulids</taxon>
        <taxon>Asterales</taxon>
        <taxon>Asteraceae</taxon>
        <taxon>Cichorioideae</taxon>
        <taxon>Cichorieae</taxon>
        <taxon>Cichoriinae</taxon>
        <taxon>Cichorium</taxon>
    </lineage>
</organism>
<dbReference type="EMBL" id="CM042011">
    <property type="protein sequence ID" value="KAI3764508.1"/>
    <property type="molecule type" value="Genomic_DNA"/>
</dbReference>
<protein>
    <submittedName>
        <fullName evidence="1">Uncharacterized protein</fullName>
    </submittedName>
</protein>